<dbReference type="InterPro" id="IPR036397">
    <property type="entry name" value="RNaseH_sf"/>
</dbReference>
<feature type="domain" description="Tc1-like transposase DDE" evidence="1">
    <location>
        <begin position="28"/>
        <end position="85"/>
    </location>
</feature>
<evidence type="ECO:0000313" key="2">
    <source>
        <dbReference type="EMBL" id="RPB05482.1"/>
    </source>
</evidence>
<accession>A0A3N4K886</accession>
<sequence length="136" mass="16520">RGIDSWRYIKYVCRPLLWPVCQQLLREDQEFILMEDNVPGHDCWYTNQERVKEGVNKVNWPPNSPDFNPIERIWYLLKSRIQTHRGNERVMSVKHMREVLVEEWNHVTIDEINWEIQRLPTIMEHCLNVHGGNNYH</sequence>
<dbReference type="GO" id="GO:0003676">
    <property type="term" value="F:nucleic acid binding"/>
    <property type="evidence" value="ECO:0007669"/>
    <property type="project" value="InterPro"/>
</dbReference>
<dbReference type="Pfam" id="PF13358">
    <property type="entry name" value="DDE_3"/>
    <property type="match status" value="1"/>
</dbReference>
<reference evidence="2 3" key="1">
    <citation type="journal article" date="2018" name="Nat. Ecol. Evol.">
        <title>Pezizomycetes genomes reveal the molecular basis of ectomycorrhizal truffle lifestyle.</title>
        <authorList>
            <person name="Murat C."/>
            <person name="Payen T."/>
            <person name="Noel B."/>
            <person name="Kuo A."/>
            <person name="Morin E."/>
            <person name="Chen J."/>
            <person name="Kohler A."/>
            <person name="Krizsan K."/>
            <person name="Balestrini R."/>
            <person name="Da Silva C."/>
            <person name="Montanini B."/>
            <person name="Hainaut M."/>
            <person name="Levati E."/>
            <person name="Barry K.W."/>
            <person name="Belfiori B."/>
            <person name="Cichocki N."/>
            <person name="Clum A."/>
            <person name="Dockter R.B."/>
            <person name="Fauchery L."/>
            <person name="Guy J."/>
            <person name="Iotti M."/>
            <person name="Le Tacon F."/>
            <person name="Lindquist E.A."/>
            <person name="Lipzen A."/>
            <person name="Malagnac F."/>
            <person name="Mello A."/>
            <person name="Molinier V."/>
            <person name="Miyauchi S."/>
            <person name="Poulain J."/>
            <person name="Riccioni C."/>
            <person name="Rubini A."/>
            <person name="Sitrit Y."/>
            <person name="Splivallo R."/>
            <person name="Traeger S."/>
            <person name="Wang M."/>
            <person name="Zifcakova L."/>
            <person name="Wipf D."/>
            <person name="Zambonelli A."/>
            <person name="Paolocci F."/>
            <person name="Nowrousian M."/>
            <person name="Ottonello S."/>
            <person name="Baldrian P."/>
            <person name="Spatafora J.W."/>
            <person name="Henrissat B."/>
            <person name="Nagy L.G."/>
            <person name="Aury J.M."/>
            <person name="Wincker P."/>
            <person name="Grigoriev I.V."/>
            <person name="Bonfante P."/>
            <person name="Martin F.M."/>
        </authorList>
    </citation>
    <scope>NUCLEOTIDE SEQUENCE [LARGE SCALE GENOMIC DNA]</scope>
    <source>
        <strain evidence="2 3">120613-1</strain>
    </source>
</reference>
<keyword evidence="3" id="KW-1185">Reference proteome</keyword>
<evidence type="ECO:0000259" key="1">
    <source>
        <dbReference type="Pfam" id="PF13358"/>
    </source>
</evidence>
<name>A0A3N4K886_9PEZI</name>
<feature type="non-terminal residue" evidence="2">
    <location>
        <position position="1"/>
    </location>
</feature>
<organism evidence="2 3">
    <name type="scientific">Choiromyces venosus 120613-1</name>
    <dbReference type="NCBI Taxonomy" id="1336337"/>
    <lineage>
        <taxon>Eukaryota</taxon>
        <taxon>Fungi</taxon>
        <taxon>Dikarya</taxon>
        <taxon>Ascomycota</taxon>
        <taxon>Pezizomycotina</taxon>
        <taxon>Pezizomycetes</taxon>
        <taxon>Pezizales</taxon>
        <taxon>Tuberaceae</taxon>
        <taxon>Choiromyces</taxon>
    </lineage>
</organism>
<proteinExistence type="predicted"/>
<dbReference type="STRING" id="1336337.A0A3N4K886"/>
<dbReference type="Proteomes" id="UP000276215">
    <property type="component" value="Unassembled WGS sequence"/>
</dbReference>
<dbReference type="OrthoDB" id="3242359at2759"/>
<dbReference type="AlphaFoldDB" id="A0A3N4K886"/>
<dbReference type="InterPro" id="IPR038717">
    <property type="entry name" value="Tc1-like_DDE_dom"/>
</dbReference>
<evidence type="ECO:0000313" key="3">
    <source>
        <dbReference type="Proteomes" id="UP000276215"/>
    </source>
</evidence>
<dbReference type="EMBL" id="ML120353">
    <property type="protein sequence ID" value="RPB05482.1"/>
    <property type="molecule type" value="Genomic_DNA"/>
</dbReference>
<gene>
    <name evidence="2" type="ORF">L873DRAFT_1631455</name>
</gene>
<protein>
    <recommendedName>
        <fullName evidence="1">Tc1-like transposase DDE domain-containing protein</fullName>
    </recommendedName>
</protein>
<feature type="non-terminal residue" evidence="2">
    <location>
        <position position="136"/>
    </location>
</feature>
<dbReference type="Gene3D" id="3.30.420.10">
    <property type="entry name" value="Ribonuclease H-like superfamily/Ribonuclease H"/>
    <property type="match status" value="1"/>
</dbReference>